<feature type="domain" description="Methyltransferase" evidence="2">
    <location>
        <begin position="49"/>
        <end position="145"/>
    </location>
</feature>
<dbReference type="InterPro" id="IPR029063">
    <property type="entry name" value="SAM-dependent_MTases_sf"/>
</dbReference>
<proteinExistence type="predicted"/>
<accession>A0A8S0WGS4</accession>
<evidence type="ECO:0000256" key="1">
    <source>
        <dbReference type="ARBA" id="ARBA00022679"/>
    </source>
</evidence>
<dbReference type="AlphaFoldDB" id="A0A8S0WGS4"/>
<dbReference type="Pfam" id="PF13649">
    <property type="entry name" value="Methyltransf_25"/>
    <property type="match status" value="1"/>
</dbReference>
<sequence length="189" mass="20605">MCLDPLLMRLFGRPQGLLGRLGGHIMAHTKMSFTPQVIDLLEIQPGDRVLEVGFGPGVAIERLAVSTPTGWIAGIDSSREMVEQVQARNAKAIAEGRIDLRLGAVERLPFEDYSVNKVLSINSLQVWPDALAGLKEICRVMKMGGKMALGFTAQSGQPRTGLSEQVTSAGFSRLRLIEMEQGFCLLAIR</sequence>
<gene>
    <name evidence="3" type="ORF">METHB2_10199</name>
</gene>
<dbReference type="PANTHER" id="PTHR44068">
    <property type="entry name" value="ZGC:194242"/>
    <property type="match status" value="1"/>
</dbReference>
<dbReference type="InterPro" id="IPR050447">
    <property type="entry name" value="Erg6_SMT_methyltransf"/>
</dbReference>
<dbReference type="CDD" id="cd02440">
    <property type="entry name" value="AdoMet_MTases"/>
    <property type="match status" value="1"/>
</dbReference>
<dbReference type="GO" id="GO:0003838">
    <property type="term" value="F:sterol 24-C-methyltransferase activity"/>
    <property type="evidence" value="ECO:0007669"/>
    <property type="project" value="TreeGrafter"/>
</dbReference>
<name>A0A8S0WGS4_9GAMM</name>
<evidence type="ECO:0000313" key="3">
    <source>
        <dbReference type="EMBL" id="CAA9889359.1"/>
    </source>
</evidence>
<dbReference type="GO" id="GO:0016126">
    <property type="term" value="P:sterol biosynthetic process"/>
    <property type="evidence" value="ECO:0007669"/>
    <property type="project" value="TreeGrafter"/>
</dbReference>
<evidence type="ECO:0000259" key="2">
    <source>
        <dbReference type="Pfam" id="PF13649"/>
    </source>
</evidence>
<dbReference type="RefSeq" id="WP_174624372.1">
    <property type="nucleotide sequence ID" value="NZ_CADCXN010000001.1"/>
</dbReference>
<reference evidence="3 4" key="1">
    <citation type="submission" date="2020-02" db="EMBL/GenBank/DDBJ databases">
        <authorList>
            <person name="Hogendoorn C."/>
        </authorList>
    </citation>
    <scope>NUCLEOTIDE SEQUENCE [LARGE SCALE GENOMIC DNA]</scope>
    <source>
        <strain evidence="3">METHB21</strain>
    </source>
</reference>
<evidence type="ECO:0000313" key="4">
    <source>
        <dbReference type="Proteomes" id="UP000494216"/>
    </source>
</evidence>
<dbReference type="Gene3D" id="3.40.50.150">
    <property type="entry name" value="Vaccinia Virus protein VP39"/>
    <property type="match status" value="1"/>
</dbReference>
<dbReference type="SUPFAM" id="SSF53335">
    <property type="entry name" value="S-adenosyl-L-methionine-dependent methyltransferases"/>
    <property type="match status" value="1"/>
</dbReference>
<dbReference type="InterPro" id="IPR041698">
    <property type="entry name" value="Methyltransf_25"/>
</dbReference>
<protein>
    <recommendedName>
        <fullName evidence="2">Methyltransferase domain-containing protein</fullName>
    </recommendedName>
</protein>
<keyword evidence="4" id="KW-1185">Reference proteome</keyword>
<dbReference type="Proteomes" id="UP000494216">
    <property type="component" value="Unassembled WGS sequence"/>
</dbReference>
<keyword evidence="1" id="KW-0808">Transferase</keyword>
<comment type="caution">
    <text evidence="3">The sequence shown here is derived from an EMBL/GenBank/DDBJ whole genome shotgun (WGS) entry which is preliminary data.</text>
</comment>
<dbReference type="EMBL" id="CADCXN010000001">
    <property type="protein sequence ID" value="CAA9889359.1"/>
    <property type="molecule type" value="Genomic_DNA"/>
</dbReference>
<dbReference type="PANTHER" id="PTHR44068:SF1">
    <property type="entry name" value="HYPOTHETICAL LOC100005854"/>
    <property type="match status" value="1"/>
</dbReference>
<organism evidence="3 4">
    <name type="scientific">Candidatus Methylobacter favarea</name>
    <dbReference type="NCBI Taxonomy" id="2707345"/>
    <lineage>
        <taxon>Bacteria</taxon>
        <taxon>Pseudomonadati</taxon>
        <taxon>Pseudomonadota</taxon>
        <taxon>Gammaproteobacteria</taxon>
        <taxon>Methylococcales</taxon>
        <taxon>Methylococcaceae</taxon>
        <taxon>Methylobacter</taxon>
    </lineage>
</organism>